<feature type="domain" description="PPIase cyclophilin-type" evidence="4">
    <location>
        <begin position="18"/>
        <end position="199"/>
    </location>
</feature>
<dbReference type="Proteomes" id="UP001530377">
    <property type="component" value="Unassembled WGS sequence"/>
</dbReference>
<feature type="compositionally biased region" description="Basic and acidic residues" evidence="3">
    <location>
        <begin position="457"/>
        <end position="472"/>
    </location>
</feature>
<evidence type="ECO:0000256" key="3">
    <source>
        <dbReference type="SAM" id="MobiDB-lite"/>
    </source>
</evidence>
<keyword evidence="2" id="KW-0539">Nucleus</keyword>
<feature type="compositionally biased region" description="Polar residues" evidence="3">
    <location>
        <begin position="270"/>
        <end position="282"/>
    </location>
</feature>
<name>A0ABD3RVR3_9STRA</name>
<feature type="compositionally biased region" description="Polar residues" evidence="3">
    <location>
        <begin position="438"/>
        <end position="447"/>
    </location>
</feature>
<dbReference type="PRINTS" id="PR00153">
    <property type="entry name" value="CSAPPISMRASE"/>
</dbReference>
<keyword evidence="6" id="KW-1185">Reference proteome</keyword>
<feature type="region of interest" description="Disordered" evidence="3">
    <location>
        <begin position="433"/>
        <end position="498"/>
    </location>
</feature>
<dbReference type="InterPro" id="IPR044666">
    <property type="entry name" value="Cyclophilin_A-like"/>
</dbReference>
<feature type="compositionally biased region" description="Basic residues" evidence="3">
    <location>
        <begin position="565"/>
        <end position="587"/>
    </location>
</feature>
<evidence type="ECO:0000313" key="6">
    <source>
        <dbReference type="Proteomes" id="UP001530377"/>
    </source>
</evidence>
<protein>
    <recommendedName>
        <fullName evidence="4">PPIase cyclophilin-type domain-containing protein</fullName>
    </recommendedName>
</protein>
<evidence type="ECO:0000256" key="2">
    <source>
        <dbReference type="ARBA" id="ARBA00023242"/>
    </source>
</evidence>
<reference evidence="5 6" key="1">
    <citation type="submission" date="2024-10" db="EMBL/GenBank/DDBJ databases">
        <title>Updated reference genomes for cyclostephanoid diatoms.</title>
        <authorList>
            <person name="Roberts W.R."/>
            <person name="Alverson A.J."/>
        </authorList>
    </citation>
    <scope>NUCLEOTIDE SEQUENCE [LARGE SCALE GENOMIC DNA]</scope>
    <source>
        <strain evidence="5 6">AJA228-03</strain>
    </source>
</reference>
<dbReference type="PROSITE" id="PS50072">
    <property type="entry name" value="CSA_PPIASE_2"/>
    <property type="match status" value="1"/>
</dbReference>
<evidence type="ECO:0000259" key="4">
    <source>
        <dbReference type="PROSITE" id="PS50072"/>
    </source>
</evidence>
<gene>
    <name evidence="5" type="ORF">ACHAXA_008100</name>
</gene>
<dbReference type="Gene3D" id="2.40.100.10">
    <property type="entry name" value="Cyclophilin-like"/>
    <property type="match status" value="1"/>
</dbReference>
<proteinExistence type="predicted"/>
<dbReference type="InterPro" id="IPR029000">
    <property type="entry name" value="Cyclophilin-like_dom_sf"/>
</dbReference>
<comment type="caution">
    <text evidence="5">The sequence shown here is derived from an EMBL/GenBank/DDBJ whole genome shotgun (WGS) entry which is preliminary data.</text>
</comment>
<feature type="region of interest" description="Disordered" evidence="3">
    <location>
        <begin position="536"/>
        <end position="587"/>
    </location>
</feature>
<dbReference type="SUPFAM" id="SSF50891">
    <property type="entry name" value="Cyclophilin-like"/>
    <property type="match status" value="1"/>
</dbReference>
<evidence type="ECO:0000256" key="1">
    <source>
        <dbReference type="ARBA" id="ARBA00004123"/>
    </source>
</evidence>
<dbReference type="Pfam" id="PF00160">
    <property type="entry name" value="Pro_isomerase"/>
    <property type="match status" value="1"/>
</dbReference>
<evidence type="ECO:0000313" key="5">
    <source>
        <dbReference type="EMBL" id="KAL3816292.1"/>
    </source>
</evidence>
<comment type="subcellular location">
    <subcellularLocation>
        <location evidence="1">Nucleus</location>
    </subcellularLocation>
</comment>
<organism evidence="5 6">
    <name type="scientific">Cyclostephanos tholiformis</name>
    <dbReference type="NCBI Taxonomy" id="382380"/>
    <lineage>
        <taxon>Eukaryota</taxon>
        <taxon>Sar</taxon>
        <taxon>Stramenopiles</taxon>
        <taxon>Ochrophyta</taxon>
        <taxon>Bacillariophyta</taxon>
        <taxon>Coscinodiscophyceae</taxon>
        <taxon>Thalassiosirophycidae</taxon>
        <taxon>Stephanodiscales</taxon>
        <taxon>Stephanodiscaceae</taxon>
        <taxon>Cyclostephanos</taxon>
    </lineage>
</organism>
<sequence length="587" mass="64849">MSAVYSTEPGTTGRVVIDTTHGPIDIHLWCKECPTTTRTFLQLCIDGYYDGMIFHRILSDFLVQTGLTRDGNRLSGLEVNPRIRFNHRGQVAMAFPLDGGGGGSAGDANHDGAAEGEGEEEERAMLRYQFFITLDEAPFLDAKHVVFGTVSGPTVFNALRIGRTDADEVTGVPTDVLYAPPRIRGVRVDHHPFGDMVVTPDANIPWRKKRGDGASGEGGGEDGGEQSEMERRRKKRKGKRDLNVLSFGEEERDYEEIVAGDNNIRGGGSSMSSARDLSSGENQMRKKTKDRIVEEDNPKIDANEKLSQMGKKKSSLETESSINVSDLRATREHSNEGSNARPENSGIVPEAGKIEPKIECINPKDDQYVVSSKKSNSLSGVGVVELRRNKYLRAGMGSSASKNERLKREGDTMARLFAFKNKMLEARVCGKDGISNDGARNTPTDDSLASRMANRVKRTEDEEQQRRRKEEALMAMPGYSGRVNADQGSDDGSPEDWMGTRFKCKRHMDQDSRMTALDGIVMGDVGGDGRRMEDYVVLDEKRRGTGGESNRRGRHRNNGREHGGHHTGSRKHAGRSLKRDGHHRPTT</sequence>
<feature type="region of interest" description="Disordered" evidence="3">
    <location>
        <begin position="204"/>
        <end position="239"/>
    </location>
</feature>
<feature type="compositionally biased region" description="Basic and acidic residues" evidence="3">
    <location>
        <begin position="536"/>
        <end position="551"/>
    </location>
</feature>
<dbReference type="AlphaFoldDB" id="A0ABD3RVR3"/>
<feature type="compositionally biased region" description="Basic and acidic residues" evidence="3">
    <location>
        <begin position="290"/>
        <end position="304"/>
    </location>
</feature>
<dbReference type="PANTHER" id="PTHR45625:SF6">
    <property type="entry name" value="SPLICEOSOME-ASSOCIATED PROTEIN CWC27 HOMOLOG"/>
    <property type="match status" value="1"/>
</dbReference>
<feature type="region of interest" description="Disordered" evidence="3">
    <location>
        <begin position="260"/>
        <end position="353"/>
    </location>
</feature>
<dbReference type="EMBL" id="JALLPB020000156">
    <property type="protein sequence ID" value="KAL3816292.1"/>
    <property type="molecule type" value="Genomic_DNA"/>
</dbReference>
<dbReference type="InterPro" id="IPR002130">
    <property type="entry name" value="Cyclophilin-type_PPIase_dom"/>
</dbReference>
<accession>A0ABD3RVR3</accession>
<dbReference type="GO" id="GO:0005634">
    <property type="term" value="C:nucleus"/>
    <property type="evidence" value="ECO:0007669"/>
    <property type="project" value="UniProtKB-SubCell"/>
</dbReference>
<dbReference type="PANTHER" id="PTHR45625">
    <property type="entry name" value="PEPTIDYL-PROLYL CIS-TRANS ISOMERASE-RELATED"/>
    <property type="match status" value="1"/>
</dbReference>